<feature type="domain" description="Tc1-like transposase DDE" evidence="1">
    <location>
        <begin position="153"/>
        <end position="295"/>
    </location>
</feature>
<protein>
    <recommendedName>
        <fullName evidence="1">Tc1-like transposase DDE domain-containing protein</fullName>
    </recommendedName>
</protein>
<proteinExistence type="predicted"/>
<dbReference type="GO" id="GO:0003676">
    <property type="term" value="F:nucleic acid binding"/>
    <property type="evidence" value="ECO:0007669"/>
    <property type="project" value="InterPro"/>
</dbReference>
<evidence type="ECO:0000313" key="2">
    <source>
        <dbReference type="EMBL" id="QHS80046.1"/>
    </source>
</evidence>
<dbReference type="SUPFAM" id="SSF53098">
    <property type="entry name" value="Ribonuclease H-like"/>
    <property type="match status" value="1"/>
</dbReference>
<dbReference type="Gene3D" id="3.30.420.10">
    <property type="entry name" value="Ribonuclease H-like superfamily/Ribonuclease H"/>
    <property type="match status" value="1"/>
</dbReference>
<dbReference type="InterPro" id="IPR036397">
    <property type="entry name" value="RNaseH_sf"/>
</dbReference>
<dbReference type="InterPro" id="IPR012337">
    <property type="entry name" value="RNaseH-like_sf"/>
</dbReference>
<dbReference type="SUPFAM" id="SSF46689">
    <property type="entry name" value="Homeodomain-like"/>
    <property type="match status" value="1"/>
</dbReference>
<evidence type="ECO:0000259" key="1">
    <source>
        <dbReference type="Pfam" id="PF13358"/>
    </source>
</evidence>
<dbReference type="NCBIfam" id="NF033545">
    <property type="entry name" value="transpos_IS630"/>
    <property type="match status" value="1"/>
</dbReference>
<dbReference type="InterPro" id="IPR009057">
    <property type="entry name" value="Homeodomain-like_sf"/>
</dbReference>
<dbReference type="PANTHER" id="PTHR46564:SF1">
    <property type="entry name" value="TRANSPOSASE"/>
    <property type="match status" value="1"/>
</dbReference>
<sequence length="343" mass="41103">MPSHKSEDYKITAVKYFLENKSSYVNTCKIFKCSERSLKRWIEKYKTQYNITRTNRPAISYKITQEQVKDALQLLKENEQITMNELQYQLQKKHKTLDISQQHLGTILRENNKTRKRTRHSHFPIIRYKKPIFKQTELSKFYSGISKHPINKIISIDETAIRPVMMNEYSRCELGKRCVFKTNDTFMFRKYTLLVAISNTKCIGWTMFEKGAMNKERFVEFMKEYIFRKYKDHLIVMDNAGGHRNKYVWDAITESGNQYLHSVPYTPITNPIEAFFNQVKHYLKQNKSVLRYNELNKSVENAIAKVKPENYNNYFNYAYDKEQFKLPSIRSTRRRTLKKYKKG</sequence>
<dbReference type="Pfam" id="PF13358">
    <property type="entry name" value="DDE_3"/>
    <property type="match status" value="1"/>
</dbReference>
<dbReference type="PANTHER" id="PTHR46564">
    <property type="entry name" value="TRANSPOSASE"/>
    <property type="match status" value="1"/>
</dbReference>
<dbReference type="InterPro" id="IPR047655">
    <property type="entry name" value="Transpos_IS630-like"/>
</dbReference>
<dbReference type="AlphaFoldDB" id="A0A6C0AK92"/>
<accession>A0A6C0AK92</accession>
<dbReference type="EMBL" id="MN740675">
    <property type="protein sequence ID" value="QHS80046.1"/>
    <property type="molecule type" value="Genomic_DNA"/>
</dbReference>
<dbReference type="InterPro" id="IPR038717">
    <property type="entry name" value="Tc1-like_DDE_dom"/>
</dbReference>
<organism evidence="2">
    <name type="scientific">viral metagenome</name>
    <dbReference type="NCBI Taxonomy" id="1070528"/>
    <lineage>
        <taxon>unclassified sequences</taxon>
        <taxon>metagenomes</taxon>
        <taxon>organismal metagenomes</taxon>
    </lineage>
</organism>
<name>A0A6C0AK92_9ZZZZ</name>
<reference evidence="2" key="1">
    <citation type="journal article" date="2020" name="Nature">
        <title>Giant virus diversity and host interactions through global metagenomics.</title>
        <authorList>
            <person name="Schulz F."/>
            <person name="Roux S."/>
            <person name="Paez-Espino D."/>
            <person name="Jungbluth S."/>
            <person name="Walsh D.A."/>
            <person name="Denef V.J."/>
            <person name="McMahon K.D."/>
            <person name="Konstantinidis K.T."/>
            <person name="Eloe-Fadrosh E.A."/>
            <person name="Kyrpides N.C."/>
            <person name="Woyke T."/>
        </authorList>
    </citation>
    <scope>NUCLEOTIDE SEQUENCE</scope>
    <source>
        <strain evidence="2">GVMAG-S-1039698-54</strain>
    </source>
</reference>